<evidence type="ECO:0000256" key="1">
    <source>
        <dbReference type="SAM" id="Phobius"/>
    </source>
</evidence>
<evidence type="ECO:0000313" key="2">
    <source>
        <dbReference type="EMBL" id="KAH6677000.1"/>
    </source>
</evidence>
<protein>
    <submittedName>
        <fullName evidence="2">Uncharacterized protein</fullName>
    </submittedName>
</protein>
<keyword evidence="1" id="KW-1133">Transmembrane helix</keyword>
<dbReference type="Proteomes" id="UP000770015">
    <property type="component" value="Unassembled WGS sequence"/>
</dbReference>
<proteinExistence type="predicted"/>
<feature type="transmembrane region" description="Helical" evidence="1">
    <location>
        <begin position="187"/>
        <end position="210"/>
    </location>
</feature>
<comment type="caution">
    <text evidence="2">The sequence shown here is derived from an EMBL/GenBank/DDBJ whole genome shotgun (WGS) entry which is preliminary data.</text>
</comment>
<keyword evidence="1" id="KW-0812">Transmembrane</keyword>
<dbReference type="EMBL" id="JAGSXJ010000023">
    <property type="protein sequence ID" value="KAH6677000.1"/>
    <property type="molecule type" value="Genomic_DNA"/>
</dbReference>
<keyword evidence="1" id="KW-0472">Membrane</keyword>
<dbReference type="AlphaFoldDB" id="A0A9P8V5K7"/>
<keyword evidence="3" id="KW-1185">Reference proteome</keyword>
<reference evidence="2" key="1">
    <citation type="journal article" date="2021" name="Nat. Commun.">
        <title>Genetic determinants of endophytism in the Arabidopsis root mycobiome.</title>
        <authorList>
            <person name="Mesny F."/>
            <person name="Miyauchi S."/>
            <person name="Thiergart T."/>
            <person name="Pickel B."/>
            <person name="Atanasova L."/>
            <person name="Karlsson M."/>
            <person name="Huettel B."/>
            <person name="Barry K.W."/>
            <person name="Haridas S."/>
            <person name="Chen C."/>
            <person name="Bauer D."/>
            <person name="Andreopoulos W."/>
            <person name="Pangilinan J."/>
            <person name="LaButti K."/>
            <person name="Riley R."/>
            <person name="Lipzen A."/>
            <person name="Clum A."/>
            <person name="Drula E."/>
            <person name="Henrissat B."/>
            <person name="Kohler A."/>
            <person name="Grigoriev I.V."/>
            <person name="Martin F.M."/>
            <person name="Hacquard S."/>
        </authorList>
    </citation>
    <scope>NUCLEOTIDE SEQUENCE</scope>
    <source>
        <strain evidence="2">MPI-SDFR-AT-0117</strain>
    </source>
</reference>
<dbReference type="OrthoDB" id="5342924at2759"/>
<accession>A0A9P8V5K7</accession>
<feature type="transmembrane region" description="Helical" evidence="1">
    <location>
        <begin position="72"/>
        <end position="96"/>
    </location>
</feature>
<name>A0A9P8V5K7_9PEZI</name>
<evidence type="ECO:0000313" key="3">
    <source>
        <dbReference type="Proteomes" id="UP000770015"/>
    </source>
</evidence>
<gene>
    <name evidence="2" type="ORF">F5X68DRAFT_246077</name>
</gene>
<sequence>MATRQPSASAQKKPPPRVVRAISDRYFWLIDRTRTGLRAVGLGVLTYVSKERPEPPKVLIDRSRRLALSRSLIHVLPAVISTFLVFFNLHGFFIGLELQGQEGQDDLKMGTLQICAKLQELLIVASLGSIVLHMIRSELVFGSGLPLGLIVSGWKFTDVSYFWSADFLGAVFLPQQEPQQRWRRMGLVTLILASGLIAVTAGPASAVLMIPRRMEYPIGGSIFWLSGSNEDLWPTTLSADNFRGCPPEQIFLNWGCPGFGFASLSDHYSKWWNRMNRQQDRAYDFQVNDGFIRKVMYVHPAAVGDRDSWVYTAHAASALIEDALSSTHKQSVTYLQMNKPSQEPWPRNLANAEIHAYELDTKVPAVRTVCIPQGRFDLNSSQLKLRFADVPETEIVGWPVDYDQPGYTVRVPAREIDVLETVRTALSQRDILGANDTKLDEKTIFANGQRRVIAVPTPLPEPGIGSSLGLVLFINHLVPEYNTNINTVTCTIDARWAEAKSIFKSNPPSSLLEHDFLHGRVRNPVMVALEHKTVREFLHSYWPAEPGVGLTKIRLEPSWYNLFSPVIPVDPTKPPDAAAVVNTNQTALERILDVSHNDDRLYIPEIQHVVSSAIADGLSRCGVIPNRQITQHLGPLNWNERRAETEQLARAMVRRGEPKLTHEMPEGLRQGNTTRVVMRAKFTGFAMVADAWFDYFCMVVLLSHATIALGHTIFVCLRRETGDAWDTILEFVALAHKSPPPPDPVLSNTCAGVTSFRTIGAVAWVEPVDPGDDGGDQLQLRFKSETNKERTGKVEAGAKYNGHPLGVTAGQI</sequence>
<organism evidence="2 3">
    <name type="scientific">Plectosphaerella plurivora</name>
    <dbReference type="NCBI Taxonomy" id="936078"/>
    <lineage>
        <taxon>Eukaryota</taxon>
        <taxon>Fungi</taxon>
        <taxon>Dikarya</taxon>
        <taxon>Ascomycota</taxon>
        <taxon>Pezizomycotina</taxon>
        <taxon>Sordariomycetes</taxon>
        <taxon>Hypocreomycetidae</taxon>
        <taxon>Glomerellales</taxon>
        <taxon>Plectosphaerellaceae</taxon>
        <taxon>Plectosphaerella</taxon>
    </lineage>
</organism>
<feature type="transmembrane region" description="Helical" evidence="1">
    <location>
        <begin position="116"/>
        <end position="135"/>
    </location>
</feature>